<feature type="domain" description="HPP transmembrane region" evidence="3">
    <location>
        <begin position="41"/>
        <end position="176"/>
    </location>
</feature>
<dbReference type="InParanoid" id="W0RRP0"/>
<dbReference type="HOGENOM" id="CLU_1439204_0_0_0"/>
<dbReference type="Pfam" id="PF04982">
    <property type="entry name" value="TM_HPP"/>
    <property type="match status" value="1"/>
</dbReference>
<evidence type="ECO:0000256" key="2">
    <source>
        <dbReference type="SAM" id="Phobius"/>
    </source>
</evidence>
<protein>
    <submittedName>
        <fullName evidence="4">HPP family protein</fullName>
    </submittedName>
</protein>
<feature type="transmembrane region" description="Helical" evidence="2">
    <location>
        <begin position="116"/>
        <end position="134"/>
    </location>
</feature>
<evidence type="ECO:0000259" key="3">
    <source>
        <dbReference type="Pfam" id="PF04982"/>
    </source>
</evidence>
<evidence type="ECO:0000313" key="4">
    <source>
        <dbReference type="EMBL" id="AHG93654.1"/>
    </source>
</evidence>
<keyword evidence="2" id="KW-1133">Transmembrane helix</keyword>
<name>W0RRP0_9BACT</name>
<keyword evidence="2" id="KW-0472">Membrane</keyword>
<dbReference type="EMBL" id="CP007130">
    <property type="protein sequence ID" value="AHG93654.1"/>
    <property type="molecule type" value="Genomic_DNA"/>
</dbReference>
<dbReference type="Proteomes" id="UP000019151">
    <property type="component" value="Plasmid 2"/>
</dbReference>
<dbReference type="RefSeq" id="WP_025414948.1">
    <property type="nucleotide sequence ID" value="NZ_CP007130.1"/>
</dbReference>
<accession>W0RRP0</accession>
<dbReference type="PANTHER" id="PTHR33741:SF5">
    <property type="entry name" value="TRANSMEMBRANE PROTEIN DDB_G0269096-RELATED"/>
    <property type="match status" value="1"/>
</dbReference>
<keyword evidence="5" id="KW-1185">Reference proteome</keyword>
<keyword evidence="4" id="KW-0614">Plasmid</keyword>
<feature type="transmembrane region" description="Helical" evidence="2">
    <location>
        <begin position="155"/>
        <end position="179"/>
    </location>
</feature>
<geneLocation type="plasmid" evidence="4 5">
    <name>2</name>
</geneLocation>
<evidence type="ECO:0000313" key="5">
    <source>
        <dbReference type="Proteomes" id="UP000019151"/>
    </source>
</evidence>
<dbReference type="AlphaFoldDB" id="W0RRP0"/>
<keyword evidence="2" id="KW-0812">Transmembrane</keyword>
<evidence type="ECO:0000256" key="1">
    <source>
        <dbReference type="SAM" id="MobiDB-lite"/>
    </source>
</evidence>
<gene>
    <name evidence="4" type="ORF">J421_6119</name>
</gene>
<dbReference type="InterPro" id="IPR007065">
    <property type="entry name" value="HPP"/>
</dbReference>
<proteinExistence type="predicted"/>
<dbReference type="eggNOG" id="COG3448">
    <property type="taxonomic scope" value="Bacteria"/>
</dbReference>
<dbReference type="PANTHER" id="PTHR33741">
    <property type="entry name" value="TRANSMEMBRANE PROTEIN DDB_G0269096-RELATED"/>
    <property type="match status" value="1"/>
</dbReference>
<organism evidence="4 5">
    <name type="scientific">Gemmatirosa kalamazoonensis</name>
    <dbReference type="NCBI Taxonomy" id="861299"/>
    <lineage>
        <taxon>Bacteria</taxon>
        <taxon>Pseudomonadati</taxon>
        <taxon>Gemmatimonadota</taxon>
        <taxon>Gemmatimonadia</taxon>
        <taxon>Gemmatimonadales</taxon>
        <taxon>Gemmatimonadaceae</taxon>
        <taxon>Gemmatirosa</taxon>
    </lineage>
</organism>
<reference evidence="4 5" key="1">
    <citation type="journal article" date="2014" name="Genome Announc.">
        <title>Genome Sequence and Methylome of Soil Bacterium Gemmatirosa kalamazoonensis KBS708T, a Member of the Rarely Cultivated Gemmatimonadetes Phylum.</title>
        <authorList>
            <person name="Debruyn J.M."/>
            <person name="Radosevich M."/>
            <person name="Wommack K.E."/>
            <person name="Polson S.W."/>
            <person name="Hauser L.J."/>
            <person name="Fawaz M.N."/>
            <person name="Korlach J."/>
            <person name="Tsai Y.C."/>
        </authorList>
    </citation>
    <scope>NUCLEOTIDE SEQUENCE [LARGE SCALE GENOMIC DNA]</scope>
    <source>
        <strain evidence="4 5">KBS708</strain>
        <plasmid evidence="5">Plasmid 2</plasmid>
    </source>
</reference>
<dbReference type="InterPro" id="IPR058581">
    <property type="entry name" value="TM_HPP"/>
</dbReference>
<feature type="transmembrane region" description="Helical" evidence="2">
    <location>
        <begin position="64"/>
        <end position="80"/>
    </location>
</feature>
<dbReference type="PATRIC" id="fig|861299.3.peg.6177"/>
<feature type="transmembrane region" description="Helical" evidence="2">
    <location>
        <begin position="37"/>
        <end position="58"/>
    </location>
</feature>
<feature type="region of interest" description="Disordered" evidence="1">
    <location>
        <begin position="1"/>
        <end position="27"/>
    </location>
</feature>
<sequence>MTIDRPDRDAESRPRPPRDSLEPGAPRERALRRRLPLSGELALAALPTATVLVVLALVERVTTQRLLFASLASSAFLIYLDPEHGMNSVRALTLSQAVAALVGWLCFATLGPGYVAAGGAMVVTITLMIVLDVVHPPAVATAMSFALRAGDASNLGLFTLALGITAALVLLQRAAAWALTRLGPRADR</sequence>
<dbReference type="KEGG" id="gba:J421_6119"/>